<dbReference type="PRINTS" id="PR00038">
    <property type="entry name" value="HTHLUXR"/>
</dbReference>
<dbReference type="InterPro" id="IPR000792">
    <property type="entry name" value="Tscrpt_reg_LuxR_C"/>
</dbReference>
<evidence type="ECO:0000256" key="4">
    <source>
        <dbReference type="ARBA" id="ARBA00023163"/>
    </source>
</evidence>
<accession>A0ABT5E8G4</accession>
<feature type="domain" description="HTH luxR-type" evidence="6">
    <location>
        <begin position="138"/>
        <end position="203"/>
    </location>
</feature>
<feature type="modified residue" description="4-aspartylphosphate" evidence="5">
    <location>
        <position position="51"/>
    </location>
</feature>
<dbReference type="Proteomes" id="UP001221686">
    <property type="component" value="Unassembled WGS sequence"/>
</dbReference>
<name>A0ABT5E8G4_9BACT</name>
<dbReference type="CDD" id="cd06170">
    <property type="entry name" value="LuxR_C_like"/>
    <property type="match status" value="1"/>
</dbReference>
<dbReference type="InterPro" id="IPR016032">
    <property type="entry name" value="Sig_transdc_resp-reg_C-effctor"/>
</dbReference>
<dbReference type="PANTHER" id="PTHR43214">
    <property type="entry name" value="TWO-COMPONENT RESPONSE REGULATOR"/>
    <property type="match status" value="1"/>
</dbReference>
<dbReference type="PROSITE" id="PS50110">
    <property type="entry name" value="RESPONSE_REGULATORY"/>
    <property type="match status" value="1"/>
</dbReference>
<dbReference type="InterPro" id="IPR039420">
    <property type="entry name" value="WalR-like"/>
</dbReference>
<dbReference type="Gene3D" id="3.40.50.2300">
    <property type="match status" value="1"/>
</dbReference>
<keyword evidence="1 5" id="KW-0597">Phosphoprotein</keyword>
<evidence type="ECO:0000256" key="3">
    <source>
        <dbReference type="ARBA" id="ARBA00023125"/>
    </source>
</evidence>
<gene>
    <name evidence="8" type="ORF">POL25_34965</name>
</gene>
<reference evidence="8 9" key="1">
    <citation type="submission" date="2022-11" db="EMBL/GenBank/DDBJ databases">
        <title>Minimal conservation of predation-associated metabolite biosynthetic gene clusters underscores biosynthetic potential of Myxococcota including descriptions for ten novel species: Archangium lansinium sp. nov., Myxococcus landrumus sp. nov., Nannocystis bai.</title>
        <authorList>
            <person name="Ahearne A."/>
            <person name="Stevens C."/>
            <person name="Dowd S."/>
        </authorList>
    </citation>
    <scope>NUCLEOTIDE SEQUENCE [LARGE SCALE GENOMIC DNA]</scope>
    <source>
        <strain evidence="8 9">BB15-2</strain>
    </source>
</reference>
<evidence type="ECO:0000256" key="2">
    <source>
        <dbReference type="ARBA" id="ARBA00023015"/>
    </source>
</evidence>
<dbReference type="Pfam" id="PF00196">
    <property type="entry name" value="GerE"/>
    <property type="match status" value="1"/>
</dbReference>
<evidence type="ECO:0000256" key="1">
    <source>
        <dbReference type="ARBA" id="ARBA00022553"/>
    </source>
</evidence>
<dbReference type="PROSITE" id="PS00622">
    <property type="entry name" value="HTH_LUXR_1"/>
    <property type="match status" value="1"/>
</dbReference>
<dbReference type="CDD" id="cd17535">
    <property type="entry name" value="REC_NarL-like"/>
    <property type="match status" value="1"/>
</dbReference>
<dbReference type="PROSITE" id="PS50043">
    <property type="entry name" value="HTH_LUXR_2"/>
    <property type="match status" value="1"/>
</dbReference>
<keyword evidence="9" id="KW-1185">Reference proteome</keyword>
<evidence type="ECO:0000313" key="9">
    <source>
        <dbReference type="Proteomes" id="UP001221686"/>
    </source>
</evidence>
<comment type="caution">
    <text evidence="8">The sequence shown here is derived from an EMBL/GenBank/DDBJ whole genome shotgun (WGS) entry which is preliminary data.</text>
</comment>
<dbReference type="InterPro" id="IPR058245">
    <property type="entry name" value="NreC/VraR/RcsB-like_REC"/>
</dbReference>
<dbReference type="InterPro" id="IPR001789">
    <property type="entry name" value="Sig_transdc_resp-reg_receiver"/>
</dbReference>
<keyword evidence="2" id="KW-0805">Transcription regulation</keyword>
<dbReference type="PANTHER" id="PTHR43214:SF41">
    <property type="entry name" value="NITRATE_NITRITE RESPONSE REGULATOR PROTEIN NARP"/>
    <property type="match status" value="1"/>
</dbReference>
<keyword evidence="4" id="KW-0804">Transcription</keyword>
<evidence type="ECO:0000259" key="6">
    <source>
        <dbReference type="PROSITE" id="PS50043"/>
    </source>
</evidence>
<proteinExistence type="predicted"/>
<dbReference type="Pfam" id="PF00072">
    <property type="entry name" value="Response_reg"/>
    <property type="match status" value="1"/>
</dbReference>
<dbReference type="SUPFAM" id="SSF46894">
    <property type="entry name" value="C-terminal effector domain of the bipartite response regulators"/>
    <property type="match status" value="1"/>
</dbReference>
<organism evidence="8 9">
    <name type="scientific">Nannocystis bainbridge</name>
    <dbReference type="NCBI Taxonomy" id="2995303"/>
    <lineage>
        <taxon>Bacteria</taxon>
        <taxon>Pseudomonadati</taxon>
        <taxon>Myxococcota</taxon>
        <taxon>Polyangia</taxon>
        <taxon>Nannocystales</taxon>
        <taxon>Nannocystaceae</taxon>
        <taxon>Nannocystis</taxon>
    </lineage>
</organism>
<sequence length="209" mass="22257">MLLADDHAIVREGVRMLLADQPGIEVVGEVADGRAAVAAVGQLRPDVVVMDLGMPELNGVEATRAICRDFPGTQVLVLSMYAGEEYVRPAIRAGASGYLLKGSGFTELLAAIAAVARGGAFFSPAIAKLVLVDSRRREDHPADALTQRECEILRLVVQGQSSNQIARDLGLSMKTVEGHRGRIMAKLDVHHLAGLVRYAVRAGIVSPDP</sequence>
<feature type="domain" description="Response regulatory" evidence="7">
    <location>
        <begin position="1"/>
        <end position="116"/>
    </location>
</feature>
<dbReference type="EMBL" id="JAQNDL010000003">
    <property type="protein sequence ID" value="MDC0722156.1"/>
    <property type="molecule type" value="Genomic_DNA"/>
</dbReference>
<dbReference type="SMART" id="SM00448">
    <property type="entry name" value="REC"/>
    <property type="match status" value="1"/>
</dbReference>
<evidence type="ECO:0000256" key="5">
    <source>
        <dbReference type="PROSITE-ProRule" id="PRU00169"/>
    </source>
</evidence>
<dbReference type="SMART" id="SM00421">
    <property type="entry name" value="HTH_LUXR"/>
    <property type="match status" value="1"/>
</dbReference>
<dbReference type="SUPFAM" id="SSF52172">
    <property type="entry name" value="CheY-like"/>
    <property type="match status" value="1"/>
</dbReference>
<keyword evidence="3" id="KW-0238">DNA-binding</keyword>
<evidence type="ECO:0000259" key="7">
    <source>
        <dbReference type="PROSITE" id="PS50110"/>
    </source>
</evidence>
<evidence type="ECO:0000313" key="8">
    <source>
        <dbReference type="EMBL" id="MDC0722156.1"/>
    </source>
</evidence>
<dbReference type="RefSeq" id="WP_272091153.1">
    <property type="nucleotide sequence ID" value="NZ_JAQNDL010000003.1"/>
</dbReference>
<dbReference type="InterPro" id="IPR011006">
    <property type="entry name" value="CheY-like_superfamily"/>
</dbReference>
<protein>
    <submittedName>
        <fullName evidence="8">Response regulator transcription factor</fullName>
    </submittedName>
</protein>